<evidence type="ECO:0000313" key="2">
    <source>
        <dbReference type="Proteomes" id="UP000236003"/>
    </source>
</evidence>
<organism evidence="1 2">
    <name type="scientific">Stutzerimonas stutzeri</name>
    <name type="common">Pseudomonas stutzeri</name>
    <dbReference type="NCBI Taxonomy" id="316"/>
    <lineage>
        <taxon>Bacteria</taxon>
        <taxon>Pseudomonadati</taxon>
        <taxon>Pseudomonadota</taxon>
        <taxon>Gammaproteobacteria</taxon>
        <taxon>Pseudomonadales</taxon>
        <taxon>Pseudomonadaceae</taxon>
        <taxon>Stutzerimonas</taxon>
    </lineage>
</organism>
<dbReference type="Proteomes" id="UP000236003">
    <property type="component" value="Unassembled WGS sequence"/>
</dbReference>
<dbReference type="RefSeq" id="WP_219727618.1">
    <property type="nucleotide sequence ID" value="NZ_JAMOHR010000034.1"/>
</dbReference>
<accession>A0A2N8R8T1</accession>
<dbReference type="AlphaFoldDB" id="A0A2N8R8T1"/>
<sequence length="145" mass="16335">MYLTQTKAKLQLGQALVLRIDPRKVTHHAGSKFPISRTIEQKLKGFPKPIRKGASQLSTRYHPFILADDALPPVTPIELLEKDRRVKDLLSSSHYSDSLWYQCKRSINPVLADGFVFRKQRQKLASSSTAAALRSLRRSVPQAGV</sequence>
<protein>
    <submittedName>
        <fullName evidence="1">Uncharacterized protein</fullName>
    </submittedName>
</protein>
<dbReference type="EMBL" id="POUM01000031">
    <property type="protein sequence ID" value="PNF57495.1"/>
    <property type="molecule type" value="Genomic_DNA"/>
</dbReference>
<name>A0A2N8R8T1_STUST</name>
<gene>
    <name evidence="1" type="ORF">CXK99_21405</name>
</gene>
<feature type="non-terminal residue" evidence="1">
    <location>
        <position position="145"/>
    </location>
</feature>
<evidence type="ECO:0000313" key="1">
    <source>
        <dbReference type="EMBL" id="PNF57495.1"/>
    </source>
</evidence>
<proteinExistence type="predicted"/>
<reference evidence="1 2" key="1">
    <citation type="submission" date="2018-01" db="EMBL/GenBank/DDBJ databases">
        <title>Denitrification phenotypes of diverse strains of Pseudomonas stutzeri.</title>
        <authorList>
            <person name="Milligan D.A."/>
            <person name="Bergaust L."/>
            <person name="Bakken L.R."/>
            <person name="Frostegard A."/>
        </authorList>
    </citation>
    <scope>NUCLEOTIDE SEQUENCE [LARGE SCALE GENOMIC DNA]</scope>
    <source>
        <strain evidence="1 2">CCUG 44592</strain>
    </source>
</reference>
<comment type="caution">
    <text evidence="1">The sequence shown here is derived from an EMBL/GenBank/DDBJ whole genome shotgun (WGS) entry which is preliminary data.</text>
</comment>